<dbReference type="Gene3D" id="3.40.30.10">
    <property type="entry name" value="Glutaredoxin"/>
    <property type="match status" value="1"/>
</dbReference>
<dbReference type="GO" id="GO:0004364">
    <property type="term" value="F:glutathione transferase activity"/>
    <property type="evidence" value="ECO:0007669"/>
    <property type="project" value="UniProtKB-UniRule"/>
</dbReference>
<comment type="catalytic activity">
    <reaction evidence="4 5">
        <text>RX + glutathione = an S-substituted glutathione + a halide anion + H(+)</text>
        <dbReference type="Rhea" id="RHEA:16437"/>
        <dbReference type="ChEBI" id="CHEBI:15378"/>
        <dbReference type="ChEBI" id="CHEBI:16042"/>
        <dbReference type="ChEBI" id="CHEBI:17792"/>
        <dbReference type="ChEBI" id="CHEBI:57925"/>
        <dbReference type="ChEBI" id="CHEBI:90779"/>
        <dbReference type="EC" id="2.5.1.18"/>
    </reaction>
</comment>
<dbReference type="Pfam" id="PF02798">
    <property type="entry name" value="GST_N"/>
    <property type="match status" value="1"/>
</dbReference>
<dbReference type="GO" id="GO:0005829">
    <property type="term" value="C:cytosol"/>
    <property type="evidence" value="ECO:0007669"/>
    <property type="project" value="TreeGrafter"/>
</dbReference>
<dbReference type="InterPro" id="IPR004045">
    <property type="entry name" value="Glutathione_S-Trfase_N"/>
</dbReference>
<evidence type="ECO:0000259" key="6">
    <source>
        <dbReference type="PROSITE" id="PS50404"/>
    </source>
</evidence>
<gene>
    <name evidence="8" type="ORF">NAV_LOCUS3805</name>
</gene>
<reference evidence="8 9" key="1">
    <citation type="submission" date="2018-08" db="EMBL/GenBank/DDBJ databases">
        <authorList>
            <person name="Laetsch R D."/>
            <person name="Stevens L."/>
            <person name="Kumar S."/>
            <person name="Blaxter L. M."/>
        </authorList>
    </citation>
    <scope>NUCLEOTIDE SEQUENCE [LARGE SCALE GENOMIC DNA]</scope>
</reference>
<dbReference type="InterPro" id="IPR003082">
    <property type="entry name" value="GST_pi"/>
</dbReference>
<proteinExistence type="inferred from homology"/>
<protein>
    <recommendedName>
        <fullName evidence="5">Glutathione S-transferase</fullName>
        <ecNumber evidence="5">2.5.1.18</ecNumber>
    </recommendedName>
    <alternativeName>
        <fullName evidence="5">GST class-pi</fullName>
    </alternativeName>
</protein>
<evidence type="ECO:0000256" key="2">
    <source>
        <dbReference type="ARBA" id="ARBA00011738"/>
    </source>
</evidence>
<evidence type="ECO:0000256" key="3">
    <source>
        <dbReference type="ARBA" id="ARBA00022679"/>
    </source>
</evidence>
<evidence type="ECO:0000313" key="8">
    <source>
        <dbReference type="EMBL" id="VBB28996.1"/>
    </source>
</evidence>
<dbReference type="PANTHER" id="PTHR11571">
    <property type="entry name" value="GLUTATHIONE S-TRANSFERASE"/>
    <property type="match status" value="1"/>
</dbReference>
<dbReference type="EMBL" id="UPTC01000513">
    <property type="protein sequence ID" value="VBB28996.1"/>
    <property type="molecule type" value="Genomic_DNA"/>
</dbReference>
<dbReference type="EC" id="2.5.1.18" evidence="5"/>
<keyword evidence="9" id="KW-1185">Reference proteome</keyword>
<dbReference type="PROSITE" id="PS50404">
    <property type="entry name" value="GST_NTER"/>
    <property type="match status" value="1"/>
</dbReference>
<dbReference type="SFLD" id="SFLDS00019">
    <property type="entry name" value="Glutathione_Transferase_(cytos"/>
    <property type="match status" value="1"/>
</dbReference>
<dbReference type="InterPro" id="IPR036249">
    <property type="entry name" value="Thioredoxin-like_sf"/>
</dbReference>
<feature type="domain" description="GST N-terminal" evidence="6">
    <location>
        <begin position="10"/>
        <end position="87"/>
    </location>
</feature>
<dbReference type="InterPro" id="IPR050213">
    <property type="entry name" value="GST_superfamily"/>
</dbReference>
<name>A0A498SG37_ACAVI</name>
<dbReference type="InterPro" id="IPR004046">
    <property type="entry name" value="GST_C"/>
</dbReference>
<dbReference type="FunFam" id="1.20.1050.10:FF:000020">
    <property type="entry name" value="Glutathione S-transferase P 1"/>
    <property type="match status" value="1"/>
</dbReference>
<accession>A0A498SG37</accession>
<dbReference type="FunFam" id="3.40.30.10:FF:000168">
    <property type="entry name" value="Glutathione S-transferase 2"/>
    <property type="match status" value="1"/>
</dbReference>
<dbReference type="SUPFAM" id="SSF52833">
    <property type="entry name" value="Thioredoxin-like"/>
    <property type="match status" value="1"/>
</dbReference>
<evidence type="ECO:0000256" key="5">
    <source>
        <dbReference type="RuleBase" id="RU368105"/>
    </source>
</evidence>
<dbReference type="OrthoDB" id="4951845at2759"/>
<dbReference type="PANTHER" id="PTHR11571:SF141">
    <property type="entry name" value="GLUTATHIONE S-TRANSFERASE"/>
    <property type="match status" value="1"/>
</dbReference>
<feature type="domain" description="GST C-terminal" evidence="7">
    <location>
        <begin position="89"/>
        <end position="211"/>
    </location>
</feature>
<organism evidence="8 9">
    <name type="scientific">Acanthocheilonema viteae</name>
    <name type="common">Filarial nematode worm</name>
    <name type="synonym">Dipetalonema viteae</name>
    <dbReference type="NCBI Taxonomy" id="6277"/>
    <lineage>
        <taxon>Eukaryota</taxon>
        <taxon>Metazoa</taxon>
        <taxon>Ecdysozoa</taxon>
        <taxon>Nematoda</taxon>
        <taxon>Chromadorea</taxon>
        <taxon>Rhabditida</taxon>
        <taxon>Spirurina</taxon>
        <taxon>Spiruromorpha</taxon>
        <taxon>Filarioidea</taxon>
        <taxon>Onchocercidae</taxon>
        <taxon>Acanthocheilonema</taxon>
    </lineage>
</organism>
<evidence type="ECO:0000313" key="9">
    <source>
        <dbReference type="Proteomes" id="UP000276991"/>
    </source>
</evidence>
<comment type="similarity">
    <text evidence="1 5">Belongs to the GST superfamily. Pi family.</text>
</comment>
<dbReference type="PROSITE" id="PS50405">
    <property type="entry name" value="GST_CTER"/>
    <property type="match status" value="1"/>
</dbReference>
<keyword evidence="3 5" id="KW-0808">Transferase</keyword>
<dbReference type="GO" id="GO:0006749">
    <property type="term" value="P:glutathione metabolic process"/>
    <property type="evidence" value="ECO:0007669"/>
    <property type="project" value="UniProtKB-UniRule"/>
</dbReference>
<dbReference type="Pfam" id="PF14497">
    <property type="entry name" value="GST_C_3"/>
    <property type="match status" value="1"/>
</dbReference>
<dbReference type="SUPFAM" id="SSF47616">
    <property type="entry name" value="GST C-terminal domain-like"/>
    <property type="match status" value="1"/>
</dbReference>
<sequence>MIHLYFSINEKKANAELYEKRLAEPIRLLLVDQNIKFTDDRVNKSDWPAIKSQFQFEQLPCLYEDEQQIVQSGAILRHLARKHNLNGGNELETTYIDMFYEGIRDLHTKYTKMIYLAYETEKDSYIKDILPVELAKLEKLLATRDNGKNFILGNKISFADFALFEELDIHQILDPHCLNKFPLLKAFHQRMQERPKLKEYYEQRNTAKVPVNGNGKQ</sequence>
<dbReference type="Gene3D" id="1.20.1050.10">
    <property type="match status" value="1"/>
</dbReference>
<dbReference type="InterPro" id="IPR036282">
    <property type="entry name" value="Glutathione-S-Trfase_C_sf"/>
</dbReference>
<dbReference type="STRING" id="6277.A0A498SG37"/>
<dbReference type="PRINTS" id="PR01268">
    <property type="entry name" value="GSTRNSFRASEP"/>
</dbReference>
<evidence type="ECO:0000256" key="1">
    <source>
        <dbReference type="ARBA" id="ARBA00007297"/>
    </source>
</evidence>
<dbReference type="AlphaFoldDB" id="A0A498SG37"/>
<comment type="subunit">
    <text evidence="2 5">Homodimer.</text>
</comment>
<evidence type="ECO:0000256" key="4">
    <source>
        <dbReference type="ARBA" id="ARBA00047960"/>
    </source>
</evidence>
<comment type="function">
    <text evidence="5">Conjugation of reduced glutathione to a wide number of exogenous and endogenous hydrophobic electrophiles.</text>
</comment>
<dbReference type="InterPro" id="IPR040079">
    <property type="entry name" value="Glutathione_S-Trfase"/>
</dbReference>
<dbReference type="InterPro" id="IPR010987">
    <property type="entry name" value="Glutathione-S-Trfase_C-like"/>
</dbReference>
<evidence type="ECO:0000259" key="7">
    <source>
        <dbReference type="PROSITE" id="PS50405"/>
    </source>
</evidence>
<dbReference type="Proteomes" id="UP000276991">
    <property type="component" value="Unassembled WGS sequence"/>
</dbReference>